<dbReference type="InterPro" id="IPR036709">
    <property type="entry name" value="Autotransporte_beta_dom_sf"/>
</dbReference>
<dbReference type="SUPFAM" id="SSF51445">
    <property type="entry name" value="(Trans)glycosidases"/>
    <property type="match status" value="1"/>
</dbReference>
<reference evidence="3" key="1">
    <citation type="submission" date="2024-07" db="EMBL/GenBank/DDBJ databases">
        <authorList>
            <person name="Li X.-J."/>
            <person name="Wang X."/>
        </authorList>
    </citation>
    <scope>NUCLEOTIDE SEQUENCE</scope>
    <source>
        <strain evidence="3">HSP-334</strain>
    </source>
</reference>
<feature type="domain" description="Autotransporter" evidence="2">
    <location>
        <begin position="446"/>
        <end position="707"/>
    </location>
</feature>
<dbReference type="InterPro" id="IPR005546">
    <property type="entry name" value="Autotransporte_beta"/>
</dbReference>
<dbReference type="Pfam" id="PF03797">
    <property type="entry name" value="Autotransporter"/>
    <property type="match status" value="1"/>
</dbReference>
<organism evidence="3">
    <name type="scientific">Leptotrichia rugosa</name>
    <dbReference type="NCBI Taxonomy" id="3239302"/>
    <lineage>
        <taxon>Bacteria</taxon>
        <taxon>Fusobacteriati</taxon>
        <taxon>Fusobacteriota</taxon>
        <taxon>Fusobacteriia</taxon>
        <taxon>Fusobacteriales</taxon>
        <taxon>Leptotrichiaceae</taxon>
        <taxon>Leptotrichia</taxon>
    </lineage>
</organism>
<dbReference type="EMBL" id="CP165644">
    <property type="protein sequence ID" value="XDU67096.1"/>
    <property type="molecule type" value="Genomic_DNA"/>
</dbReference>
<dbReference type="PROSITE" id="PS51208">
    <property type="entry name" value="AUTOTRANSPORTER"/>
    <property type="match status" value="1"/>
</dbReference>
<accession>A0AB39VI82</accession>
<dbReference type="InterPro" id="IPR017853">
    <property type="entry name" value="GH"/>
</dbReference>
<dbReference type="SUPFAM" id="SSF103515">
    <property type="entry name" value="Autotransporter"/>
    <property type="match status" value="1"/>
</dbReference>
<dbReference type="PANTHER" id="PTHR35040">
    <property type="match status" value="1"/>
</dbReference>
<evidence type="ECO:0000256" key="1">
    <source>
        <dbReference type="SAM" id="MobiDB-lite"/>
    </source>
</evidence>
<sequence length="707" mass="79894">MKSQLKKIIPCIMAGVAGISYGKPIDNSNSEMNDISTATEEENVVSNKDELENNDENKNFEIEKISVKEFENKRAESKKNKNQTVDVKQEKENYYNEKAAIDSPKNLENIASKDSEISSYNYKRNNNSRKFRNNYSEDPDLIQINVEYKGGFAKKHRAEETPLKNQTFLMPTYHAPSDGDPYWESVAKNGAGKIPYAIINPNNGPDTQVNDNFTKQIQKNNEAGIKSVGYVETTGFTRNLDDVYADIDKYVEFYGNNNISGIFFDETLNGSNQNEVNYMLNLYKYVKTKYPNMTVIGNPGAGINDAIAPYADIWLTNETSASDYINNFANRTSEFENNPENANKIYHIIHSATPEQYEEIIKLSRERNAGLVYITTAATPNAYDDLPTYFEDLMMTVNNFTPKTGSLFSPENQAAEKVTVEMPRSKVDLDLARSARNTTLKNLEKTKDGQYKLDIQYLDNNGDRYKDKQSNVKYNSVSDGVLINGSKDFGKFTLGTTFGYDTSNVYYKEKFEDIKEKIKSYQLGLSGKYDFNDNIDLIGNLLYSTNKHRFETSKTLGAISDAEFKSKILDFSTKLGYKFLFDNGYIKPYVGLGVTRVKEGDIDKLNFSGTSTTLPNGTVGIYGETSLGKVDLFGNVEYESRFAKKSYHREREHLKRYELAPLSYSRGGVNAEAGLKYNVADNFGVKLSYELQDNKNSAVKLGFNAAF</sequence>
<feature type="compositionally biased region" description="Basic and acidic residues" evidence="1">
    <location>
        <begin position="47"/>
        <end position="57"/>
    </location>
</feature>
<evidence type="ECO:0000313" key="3">
    <source>
        <dbReference type="EMBL" id="XDU67096.1"/>
    </source>
</evidence>
<dbReference type="SMART" id="SM00869">
    <property type="entry name" value="Autotransporter"/>
    <property type="match status" value="1"/>
</dbReference>
<feature type="region of interest" description="Disordered" evidence="1">
    <location>
        <begin position="37"/>
        <end position="57"/>
    </location>
</feature>
<protein>
    <submittedName>
        <fullName evidence="3">Spherulation-specific family 4 protein</fullName>
    </submittedName>
</protein>
<dbReference type="RefSeq" id="WP_369711311.1">
    <property type="nucleotide sequence ID" value="NZ_CP165644.1"/>
</dbReference>
<gene>
    <name evidence="3" type="ORF">AB8B22_01415</name>
</gene>
<dbReference type="KEGG" id="lrug:AB8B22_01415"/>
<dbReference type="Gene3D" id="2.40.128.130">
    <property type="entry name" value="Autotransporter beta-domain"/>
    <property type="match status" value="1"/>
</dbReference>
<dbReference type="PANTHER" id="PTHR35040:SF7">
    <property type="entry name" value="FIBRONECTIN TYPE-III DOMAIN-CONTAINING PROTEIN-RELATED"/>
    <property type="match status" value="1"/>
</dbReference>
<dbReference type="AlphaFoldDB" id="A0AB39VI82"/>
<dbReference type="Pfam" id="PF12138">
    <property type="entry name" value="Spherulin4"/>
    <property type="match status" value="1"/>
</dbReference>
<name>A0AB39VI82_9FUSO</name>
<dbReference type="InterPro" id="IPR021986">
    <property type="entry name" value="Spherulin4"/>
</dbReference>
<proteinExistence type="predicted"/>
<evidence type="ECO:0000259" key="2">
    <source>
        <dbReference type="PROSITE" id="PS51208"/>
    </source>
</evidence>